<dbReference type="HOGENOM" id="CLU_738504_0_0_1"/>
<keyword evidence="5 8" id="KW-0175">Coiled coil</keyword>
<keyword evidence="3" id="KW-0507">mRNA processing</keyword>
<feature type="compositionally biased region" description="Basic and acidic residues" evidence="9">
    <location>
        <begin position="384"/>
        <end position="396"/>
    </location>
</feature>
<feature type="compositionally biased region" description="Basic and acidic residues" evidence="9">
    <location>
        <begin position="243"/>
        <end position="292"/>
    </location>
</feature>
<dbReference type="Pfam" id="PF12542">
    <property type="entry name" value="CWC25"/>
    <property type="match status" value="1"/>
</dbReference>
<dbReference type="Gramene" id="EFJ24728">
    <property type="protein sequence ID" value="EFJ24728"/>
    <property type="gene ID" value="SELMODRAFT_232333"/>
</dbReference>
<evidence type="ECO:0000256" key="7">
    <source>
        <dbReference type="ARBA" id="ARBA00023242"/>
    </source>
</evidence>
<protein>
    <recommendedName>
        <fullName evidence="10">CBF1-interacting co-repressor CIR N-terminal domain-containing protein</fullName>
    </recommendedName>
</protein>
<dbReference type="KEGG" id="smo:SELMODRAFT_232333"/>
<keyword evidence="6" id="KW-0508">mRNA splicing</keyword>
<comment type="similarity">
    <text evidence="2">Belongs to the CWC25 family.</text>
</comment>
<dbReference type="PANTHER" id="PTHR16196">
    <property type="entry name" value="CELL CYCLE CONTROL PROTEIN CWF25"/>
    <property type="match status" value="1"/>
</dbReference>
<dbReference type="OMA" id="MYDKPDK"/>
<evidence type="ECO:0000256" key="5">
    <source>
        <dbReference type="ARBA" id="ARBA00023054"/>
    </source>
</evidence>
<feature type="domain" description="CBF1-interacting co-repressor CIR N-terminal" evidence="10">
    <location>
        <begin position="10"/>
        <end position="46"/>
    </location>
</feature>
<evidence type="ECO:0000256" key="3">
    <source>
        <dbReference type="ARBA" id="ARBA00022664"/>
    </source>
</evidence>
<dbReference type="EMBL" id="GL377589">
    <property type="protein sequence ID" value="EFJ24728.1"/>
    <property type="molecule type" value="Genomic_DNA"/>
</dbReference>
<feature type="region of interest" description="Disordered" evidence="9">
    <location>
        <begin position="362"/>
        <end position="396"/>
    </location>
</feature>
<comment type="subcellular location">
    <subcellularLocation>
        <location evidence="1">Nucleus</location>
    </subcellularLocation>
</comment>
<dbReference type="InterPro" id="IPR022209">
    <property type="entry name" value="CWC25"/>
</dbReference>
<evidence type="ECO:0000256" key="4">
    <source>
        <dbReference type="ARBA" id="ARBA00022728"/>
    </source>
</evidence>
<evidence type="ECO:0000256" key="6">
    <source>
        <dbReference type="ARBA" id="ARBA00023187"/>
    </source>
</evidence>
<dbReference type="InParanoid" id="D8RTS3"/>
<dbReference type="Proteomes" id="UP000001514">
    <property type="component" value="Unassembled WGS sequence"/>
</dbReference>
<dbReference type="eggNOG" id="KOG3869">
    <property type="taxonomic scope" value="Eukaryota"/>
</dbReference>
<organism evidence="12">
    <name type="scientific">Selaginella moellendorffii</name>
    <name type="common">Spikemoss</name>
    <dbReference type="NCBI Taxonomy" id="88036"/>
    <lineage>
        <taxon>Eukaryota</taxon>
        <taxon>Viridiplantae</taxon>
        <taxon>Streptophyta</taxon>
        <taxon>Embryophyta</taxon>
        <taxon>Tracheophyta</taxon>
        <taxon>Lycopodiopsida</taxon>
        <taxon>Selaginellales</taxon>
        <taxon>Selaginellaceae</taxon>
        <taxon>Selaginella</taxon>
    </lineage>
</organism>
<dbReference type="GO" id="GO:0005684">
    <property type="term" value="C:U2-type spliceosomal complex"/>
    <property type="evidence" value="ECO:0000318"/>
    <property type="project" value="GO_Central"/>
</dbReference>
<evidence type="ECO:0000256" key="2">
    <source>
        <dbReference type="ARBA" id="ARBA00006695"/>
    </source>
</evidence>
<feature type="compositionally biased region" description="Basic and acidic residues" evidence="9">
    <location>
        <begin position="319"/>
        <end position="329"/>
    </location>
</feature>
<feature type="coiled-coil region" evidence="8">
    <location>
        <begin position="22"/>
        <end position="56"/>
    </location>
</feature>
<evidence type="ECO:0000256" key="1">
    <source>
        <dbReference type="ARBA" id="ARBA00004123"/>
    </source>
</evidence>
<dbReference type="SMART" id="SM01083">
    <property type="entry name" value="Cir_N"/>
    <property type="match status" value="1"/>
</dbReference>
<evidence type="ECO:0000313" key="11">
    <source>
        <dbReference type="EMBL" id="EFJ24728.1"/>
    </source>
</evidence>
<keyword evidence="12" id="KW-1185">Reference proteome</keyword>
<dbReference type="STRING" id="88036.D8RTS3"/>
<dbReference type="Pfam" id="PF10197">
    <property type="entry name" value="Cir_N"/>
    <property type="match status" value="1"/>
</dbReference>
<dbReference type="InterPro" id="IPR051376">
    <property type="entry name" value="CWC25_splicing_factor"/>
</dbReference>
<evidence type="ECO:0000256" key="8">
    <source>
        <dbReference type="SAM" id="Coils"/>
    </source>
</evidence>
<feature type="region of interest" description="Disordered" evidence="9">
    <location>
        <begin position="166"/>
        <end position="307"/>
    </location>
</feature>
<sequence length="396" mass="46574">MALKFLNKKGWHTGSLRNIETVWKAEQKRDVENRKLEELQKQIKEEQEHLEFRKLQEQAGLVPKQERLDFLYESGLGVGKPSNEEYLLGKPLEESKGESVIQQVAATPGSLFVEEKISANDQWRKIRSDPLLLIKQQELAARERIKNNPLKMEALRKEVETKIKAKEEKKEEKKRLKAQIKAEEKQKRKALKKMMKNNDGREPETEMVDGEDSRSHARENGEDRHRSSRASEDDDSGRQVPRRAFERDEQERYRSKPSTENDDTRSRRERHDSPDMDDRQRRHEDRHRESRAFGKPPLPRKKVELSEEEKMARLREMQQDAELHEEQRWQRIKKASASDAIQAEKDSIKSSRNFLDEANRSVYGAEGGGNSSVADTLHRRSHYREKFTDKNAFRRS</sequence>
<gene>
    <name evidence="11" type="ORF">SELMODRAFT_232333</name>
</gene>
<reference evidence="11 12" key="1">
    <citation type="journal article" date="2011" name="Science">
        <title>The Selaginella genome identifies genetic changes associated with the evolution of vascular plants.</title>
        <authorList>
            <person name="Banks J.A."/>
            <person name="Nishiyama T."/>
            <person name="Hasebe M."/>
            <person name="Bowman J.L."/>
            <person name="Gribskov M."/>
            <person name="dePamphilis C."/>
            <person name="Albert V.A."/>
            <person name="Aono N."/>
            <person name="Aoyama T."/>
            <person name="Ambrose B.A."/>
            <person name="Ashton N.W."/>
            <person name="Axtell M.J."/>
            <person name="Barker E."/>
            <person name="Barker M.S."/>
            <person name="Bennetzen J.L."/>
            <person name="Bonawitz N.D."/>
            <person name="Chapple C."/>
            <person name="Cheng C."/>
            <person name="Correa L.G."/>
            <person name="Dacre M."/>
            <person name="DeBarry J."/>
            <person name="Dreyer I."/>
            <person name="Elias M."/>
            <person name="Engstrom E.M."/>
            <person name="Estelle M."/>
            <person name="Feng L."/>
            <person name="Finet C."/>
            <person name="Floyd S.K."/>
            <person name="Frommer W.B."/>
            <person name="Fujita T."/>
            <person name="Gramzow L."/>
            <person name="Gutensohn M."/>
            <person name="Harholt J."/>
            <person name="Hattori M."/>
            <person name="Heyl A."/>
            <person name="Hirai T."/>
            <person name="Hiwatashi Y."/>
            <person name="Ishikawa M."/>
            <person name="Iwata M."/>
            <person name="Karol K.G."/>
            <person name="Koehler B."/>
            <person name="Kolukisaoglu U."/>
            <person name="Kubo M."/>
            <person name="Kurata T."/>
            <person name="Lalonde S."/>
            <person name="Li K."/>
            <person name="Li Y."/>
            <person name="Litt A."/>
            <person name="Lyons E."/>
            <person name="Manning G."/>
            <person name="Maruyama T."/>
            <person name="Michael T.P."/>
            <person name="Mikami K."/>
            <person name="Miyazaki S."/>
            <person name="Morinaga S."/>
            <person name="Murata T."/>
            <person name="Mueller-Roeber B."/>
            <person name="Nelson D.R."/>
            <person name="Obara M."/>
            <person name="Oguri Y."/>
            <person name="Olmstead R.G."/>
            <person name="Onodera N."/>
            <person name="Petersen B.L."/>
            <person name="Pils B."/>
            <person name="Prigge M."/>
            <person name="Rensing S.A."/>
            <person name="Riano-Pachon D.M."/>
            <person name="Roberts A.W."/>
            <person name="Sato Y."/>
            <person name="Scheller H.V."/>
            <person name="Schulz B."/>
            <person name="Schulz C."/>
            <person name="Shakirov E.V."/>
            <person name="Shibagaki N."/>
            <person name="Shinohara N."/>
            <person name="Shippen D.E."/>
            <person name="Soerensen I."/>
            <person name="Sotooka R."/>
            <person name="Sugimoto N."/>
            <person name="Sugita M."/>
            <person name="Sumikawa N."/>
            <person name="Tanurdzic M."/>
            <person name="Theissen G."/>
            <person name="Ulvskov P."/>
            <person name="Wakazuki S."/>
            <person name="Weng J.K."/>
            <person name="Willats W.W."/>
            <person name="Wipf D."/>
            <person name="Wolf P.G."/>
            <person name="Yang L."/>
            <person name="Zimmer A.D."/>
            <person name="Zhu Q."/>
            <person name="Mitros T."/>
            <person name="Hellsten U."/>
            <person name="Loque D."/>
            <person name="Otillar R."/>
            <person name="Salamov A."/>
            <person name="Schmutz J."/>
            <person name="Shapiro H."/>
            <person name="Lindquist E."/>
            <person name="Lucas S."/>
            <person name="Rokhsar D."/>
            <person name="Grigoriev I.V."/>
        </authorList>
    </citation>
    <scope>NUCLEOTIDE SEQUENCE [LARGE SCALE GENOMIC DNA]</scope>
</reference>
<dbReference type="PANTHER" id="PTHR16196:SF0">
    <property type="entry name" value="PRE-MRNA-SPLICING FACTOR CWC25 HOMOLOG"/>
    <property type="match status" value="1"/>
</dbReference>
<evidence type="ECO:0000256" key="9">
    <source>
        <dbReference type="SAM" id="MobiDB-lite"/>
    </source>
</evidence>
<keyword evidence="4" id="KW-0747">Spliceosome</keyword>
<proteinExistence type="inferred from homology"/>
<accession>D8RTS3</accession>
<feature type="compositionally biased region" description="Basic and acidic residues" evidence="9">
    <location>
        <begin position="211"/>
        <end position="231"/>
    </location>
</feature>
<evidence type="ECO:0000259" key="10">
    <source>
        <dbReference type="SMART" id="SM01083"/>
    </source>
</evidence>
<feature type="region of interest" description="Disordered" evidence="9">
    <location>
        <begin position="319"/>
        <end position="348"/>
    </location>
</feature>
<dbReference type="FunCoup" id="D8RTS3">
    <property type="interactions" value="1742"/>
</dbReference>
<dbReference type="AlphaFoldDB" id="D8RTS3"/>
<evidence type="ECO:0000313" key="12">
    <source>
        <dbReference type="Proteomes" id="UP000001514"/>
    </source>
</evidence>
<dbReference type="InterPro" id="IPR019339">
    <property type="entry name" value="CIR_N_dom"/>
</dbReference>
<feature type="compositionally biased region" description="Basic and acidic residues" evidence="9">
    <location>
        <begin position="166"/>
        <end position="186"/>
    </location>
</feature>
<keyword evidence="7" id="KW-0539">Nucleus</keyword>
<name>D8RTS3_SELML</name>
<dbReference type="GO" id="GO:0000398">
    <property type="term" value="P:mRNA splicing, via spliceosome"/>
    <property type="evidence" value="ECO:0000318"/>
    <property type="project" value="GO_Central"/>
</dbReference>